<evidence type="ECO:0008006" key="5">
    <source>
        <dbReference type="Google" id="ProtNLM"/>
    </source>
</evidence>
<reference evidence="2 3" key="1">
    <citation type="submission" date="2018-10" db="EMBL/GenBank/DDBJ databases">
        <title>Genomic Encyclopedia of Archaeal and Bacterial Type Strains, Phase II (KMG-II): from individual species to whole genera.</title>
        <authorList>
            <person name="Goeker M."/>
        </authorList>
    </citation>
    <scope>NUCLEOTIDE SEQUENCE [LARGE SCALE GENOMIC DNA]</scope>
    <source>
        <strain evidence="3">ATCC 35512 / DSM 2944 / CIP 106514 / LMD 82.5 / NBRC 102493 / NCCB 82005 / GB17</strain>
        <strain evidence="2">DSM 2944</strain>
    </source>
</reference>
<dbReference type="AlphaFoldDB" id="A0AAE6NYM3"/>
<dbReference type="KEGG" id="ppan:ESD82_15245"/>
<organism evidence="1 4">
    <name type="scientific">Paracoccus pantotrophus</name>
    <name type="common">Thiosphaera pantotropha</name>
    <dbReference type="NCBI Taxonomy" id="82367"/>
    <lineage>
        <taxon>Bacteria</taxon>
        <taxon>Pseudomonadati</taxon>
        <taxon>Pseudomonadota</taxon>
        <taxon>Alphaproteobacteria</taxon>
        <taxon>Rhodobacterales</taxon>
        <taxon>Paracoccaceae</taxon>
        <taxon>Paracoccus</taxon>
    </lineage>
</organism>
<dbReference type="Proteomes" id="UP000326453">
    <property type="component" value="Chromosome 1"/>
</dbReference>
<accession>A0AAE6NYM3</accession>
<evidence type="ECO:0000313" key="4">
    <source>
        <dbReference type="Proteomes" id="UP000326453"/>
    </source>
</evidence>
<evidence type="ECO:0000313" key="2">
    <source>
        <dbReference type="EMBL" id="RKS52062.1"/>
    </source>
</evidence>
<evidence type="ECO:0000313" key="3">
    <source>
        <dbReference type="Proteomes" id="UP000273626"/>
    </source>
</evidence>
<reference evidence="1 4" key="2">
    <citation type="submission" date="2019-01" db="EMBL/GenBank/DDBJ databases">
        <title>Complete Genome Sequence and Annotation of the Paracoccus pantotrophus type strain DSM 2944.</title>
        <authorList>
            <person name="Bockwoldt J.A."/>
            <person name="Zimmermann M."/>
            <person name="Tiso T."/>
            <person name="Blank L.M."/>
        </authorList>
    </citation>
    <scope>NUCLEOTIDE SEQUENCE [LARGE SCALE GENOMIC DNA]</scope>
    <source>
        <strain evidence="1 4">DSM 2944</strain>
    </source>
</reference>
<protein>
    <recommendedName>
        <fullName evidence="5">Helix-turn-helix domain-containing protein</fullName>
    </recommendedName>
</protein>
<dbReference type="EMBL" id="CP044426">
    <property type="protein sequence ID" value="QFG37488.1"/>
    <property type="molecule type" value="Genomic_DNA"/>
</dbReference>
<gene>
    <name evidence="2" type="ORF">BDE18_1360</name>
    <name evidence="1" type="ORF">ESD82_15245</name>
</gene>
<sequence length="71" mass="7917">MARRGNVQPIFVRLETAAKLLDMTPKEFADLVNHGSLPGPCKIGTHQRWSVEQIKAIVDGTAIRLEDEFEA</sequence>
<keyword evidence="3" id="KW-1185">Reference proteome</keyword>
<dbReference type="Proteomes" id="UP000273626">
    <property type="component" value="Unassembled WGS sequence"/>
</dbReference>
<proteinExistence type="predicted"/>
<name>A0AAE6NYM3_PARPN</name>
<dbReference type="EMBL" id="RBLI01000001">
    <property type="protein sequence ID" value="RKS52062.1"/>
    <property type="molecule type" value="Genomic_DNA"/>
</dbReference>
<evidence type="ECO:0000313" key="1">
    <source>
        <dbReference type="EMBL" id="QFG37488.1"/>
    </source>
</evidence>